<dbReference type="STRING" id="1747903.ASR47_100781"/>
<dbReference type="SUPFAM" id="SSF53850">
    <property type="entry name" value="Periplasmic binding protein-like II"/>
    <property type="match status" value="1"/>
</dbReference>
<gene>
    <name evidence="3" type="ORF">ASR47_100781</name>
</gene>
<dbReference type="OrthoDB" id="8594082at2"/>
<dbReference type="Proteomes" id="UP000092713">
    <property type="component" value="Unassembled WGS sequence"/>
</dbReference>
<proteinExistence type="predicted"/>
<keyword evidence="4" id="KW-1185">Reference proteome</keyword>
<dbReference type="AlphaFoldDB" id="A0A1A7C203"/>
<evidence type="ECO:0000313" key="3">
    <source>
        <dbReference type="EMBL" id="OBV38765.1"/>
    </source>
</evidence>
<name>A0A1A7C203_9BURK</name>
<organism evidence="3 4">
    <name type="scientific">Janthinobacterium psychrotolerans</name>
    <dbReference type="NCBI Taxonomy" id="1747903"/>
    <lineage>
        <taxon>Bacteria</taxon>
        <taxon>Pseudomonadati</taxon>
        <taxon>Pseudomonadota</taxon>
        <taxon>Betaproteobacteria</taxon>
        <taxon>Burkholderiales</taxon>
        <taxon>Oxalobacteraceae</taxon>
        <taxon>Janthinobacterium</taxon>
    </lineage>
</organism>
<dbReference type="RefSeq" id="WP_082988932.1">
    <property type="nucleotide sequence ID" value="NZ_LOCQ01000056.1"/>
</dbReference>
<dbReference type="Pfam" id="PF00497">
    <property type="entry name" value="SBP_bac_3"/>
    <property type="match status" value="1"/>
</dbReference>
<evidence type="ECO:0000259" key="2">
    <source>
        <dbReference type="Pfam" id="PF00497"/>
    </source>
</evidence>
<comment type="caution">
    <text evidence="3">The sequence shown here is derived from an EMBL/GenBank/DDBJ whole genome shotgun (WGS) entry which is preliminary data.</text>
</comment>
<feature type="signal peptide" evidence="1">
    <location>
        <begin position="1"/>
        <end position="30"/>
    </location>
</feature>
<keyword evidence="1" id="KW-0732">Signal</keyword>
<dbReference type="EMBL" id="LOCQ01000056">
    <property type="protein sequence ID" value="OBV38765.1"/>
    <property type="molecule type" value="Genomic_DNA"/>
</dbReference>
<evidence type="ECO:0000256" key="1">
    <source>
        <dbReference type="SAM" id="SignalP"/>
    </source>
</evidence>
<feature type="chain" id="PRO_5008510053" evidence="1">
    <location>
        <begin position="31"/>
        <end position="260"/>
    </location>
</feature>
<protein>
    <submittedName>
        <fullName evidence="3">Polar amino acid transport system substrate-binding protein</fullName>
    </submittedName>
</protein>
<evidence type="ECO:0000313" key="4">
    <source>
        <dbReference type="Proteomes" id="UP000092713"/>
    </source>
</evidence>
<sequence>MTKAKQGRRRTTVAAMLALLGLAAIGRAGAQAPAPRLMLVTEEFEPFNYIEQGRLTGYSVEVARTLVERAGLAYSLSAYPWARAYRMAQQLPNVLIFSLARTPAREKQFQWIAPLARRQVYLYQLTRRHDVQVGSLNDLPRYITAVNRDDIAHAQLAQMGLAKRLDLANNALSGLNKLLVGRVDLLVGNPHSIRGLCASAGVPESIVKRAILLSDDSDYYVAASLGTPGATVERLREQYRQLRGTSYLHQLAARYYVTLR</sequence>
<dbReference type="Gene3D" id="3.40.190.10">
    <property type="entry name" value="Periplasmic binding protein-like II"/>
    <property type="match status" value="2"/>
</dbReference>
<reference evidence="3 4" key="1">
    <citation type="submission" date="2016-04" db="EMBL/GenBank/DDBJ databases">
        <title>Draft genome sequence of Janthinobacterium psychrotolerans sp. nov., isolated from freshwater sediments in Denmark.</title>
        <authorList>
            <person name="Gong X."/>
            <person name="Skrivergaard S."/>
            <person name="Korsgaard B.S."/>
            <person name="Schreiber L."/>
            <person name="Marshall I.P."/>
            <person name="Finster K."/>
            <person name="Schramm A."/>
        </authorList>
    </citation>
    <scope>NUCLEOTIDE SEQUENCE [LARGE SCALE GENOMIC DNA]</scope>
    <source>
        <strain evidence="3 4">S3-2</strain>
    </source>
</reference>
<accession>A0A1A7C203</accession>
<dbReference type="PANTHER" id="PTHR38834:SF3">
    <property type="entry name" value="SOLUTE-BINDING PROTEIN FAMILY 3_N-TERMINAL DOMAIN-CONTAINING PROTEIN"/>
    <property type="match status" value="1"/>
</dbReference>
<feature type="domain" description="Solute-binding protein family 3/N-terminal" evidence="2">
    <location>
        <begin position="40"/>
        <end position="125"/>
    </location>
</feature>
<dbReference type="PANTHER" id="PTHR38834">
    <property type="entry name" value="PERIPLASMIC SUBSTRATE BINDING PROTEIN FAMILY 3"/>
    <property type="match status" value="1"/>
</dbReference>
<dbReference type="InterPro" id="IPR001638">
    <property type="entry name" value="Solute-binding_3/MltF_N"/>
</dbReference>